<dbReference type="OrthoDB" id="8066719at2759"/>
<dbReference type="GO" id="GO:0005615">
    <property type="term" value="C:extracellular space"/>
    <property type="evidence" value="ECO:0007669"/>
    <property type="project" value="TreeGrafter"/>
</dbReference>
<organism evidence="10 11">
    <name type="scientific">Albula goreensis</name>
    <dbReference type="NCBI Taxonomy" id="1534307"/>
    <lineage>
        <taxon>Eukaryota</taxon>
        <taxon>Metazoa</taxon>
        <taxon>Chordata</taxon>
        <taxon>Craniata</taxon>
        <taxon>Vertebrata</taxon>
        <taxon>Euteleostomi</taxon>
        <taxon>Actinopterygii</taxon>
        <taxon>Neopterygii</taxon>
        <taxon>Teleostei</taxon>
        <taxon>Albuliformes</taxon>
        <taxon>Albulidae</taxon>
        <taxon>Albula</taxon>
    </lineage>
</organism>
<evidence type="ECO:0000313" key="10">
    <source>
        <dbReference type="EMBL" id="KAI1894204.1"/>
    </source>
</evidence>
<sequence>MGNLHCRGRLLALFMLLTAFHFICATEVCTNTILPGSKGDQGERGDEGDQGRLGKAGPPGQRGLRGEIGSLGELGQTGKPGPAGAKGDKGLQGVDGPIGMKGKPGSTCDCGRYRKVVGQLDINISKLKKAVKFMKNVILGIKETEEKLYLIVKEARKFREAQLNCRLKGGTLAVPDGEDVNTLIAGYVAQAGLTQVYIGWRGREQEGGEAGPDTVMGGSVRQNYTAWAPGEPREPAARDSCVKMSSTGAWSQTECDLAMYYVCEFIKRKRAPVTTQ</sequence>
<keyword evidence="4" id="KW-0430">Lectin</keyword>
<keyword evidence="2" id="KW-0964">Secreted</keyword>
<dbReference type="PROSITE" id="PS50041">
    <property type="entry name" value="C_TYPE_LECTIN_2"/>
    <property type="match status" value="1"/>
</dbReference>
<dbReference type="InterPro" id="IPR008160">
    <property type="entry name" value="Collagen"/>
</dbReference>
<evidence type="ECO:0000256" key="2">
    <source>
        <dbReference type="ARBA" id="ARBA00022525"/>
    </source>
</evidence>
<dbReference type="AlphaFoldDB" id="A0A8T3DEN0"/>
<dbReference type="Pfam" id="PF01391">
    <property type="entry name" value="Collagen"/>
    <property type="match status" value="1"/>
</dbReference>
<dbReference type="EMBL" id="JAERUA010000010">
    <property type="protein sequence ID" value="KAI1894204.1"/>
    <property type="molecule type" value="Genomic_DNA"/>
</dbReference>
<proteinExistence type="predicted"/>
<evidence type="ECO:0000256" key="4">
    <source>
        <dbReference type="ARBA" id="ARBA00022734"/>
    </source>
</evidence>
<dbReference type="InterPro" id="IPR016187">
    <property type="entry name" value="CTDL_fold"/>
</dbReference>
<evidence type="ECO:0000256" key="1">
    <source>
        <dbReference type="ARBA" id="ARBA00004613"/>
    </source>
</evidence>
<evidence type="ECO:0000256" key="3">
    <source>
        <dbReference type="ARBA" id="ARBA00022729"/>
    </source>
</evidence>
<gene>
    <name evidence="10" type="ORF">AGOR_G00113420</name>
</gene>
<dbReference type="SMART" id="SM00034">
    <property type="entry name" value="CLECT"/>
    <property type="match status" value="1"/>
</dbReference>
<dbReference type="GO" id="GO:0005581">
    <property type="term" value="C:collagen trimer"/>
    <property type="evidence" value="ECO:0007669"/>
    <property type="project" value="UniProtKB-KW"/>
</dbReference>
<feature type="signal peptide" evidence="8">
    <location>
        <begin position="1"/>
        <end position="25"/>
    </location>
</feature>
<evidence type="ECO:0000256" key="5">
    <source>
        <dbReference type="ARBA" id="ARBA00022837"/>
    </source>
</evidence>
<accession>A0A8T3DEN0</accession>
<dbReference type="GO" id="GO:0030246">
    <property type="term" value="F:carbohydrate binding"/>
    <property type="evidence" value="ECO:0007669"/>
    <property type="project" value="UniProtKB-KW"/>
</dbReference>
<feature type="domain" description="C-type lectin" evidence="9">
    <location>
        <begin position="144"/>
        <end position="264"/>
    </location>
</feature>
<keyword evidence="5" id="KW-0106">Calcium</keyword>
<dbReference type="Gene3D" id="3.10.100.10">
    <property type="entry name" value="Mannose-Binding Protein A, subunit A"/>
    <property type="match status" value="1"/>
</dbReference>
<dbReference type="Proteomes" id="UP000829720">
    <property type="component" value="Unassembled WGS sequence"/>
</dbReference>
<keyword evidence="11" id="KW-1185">Reference proteome</keyword>
<dbReference type="GO" id="GO:0008083">
    <property type="term" value="F:growth factor activity"/>
    <property type="evidence" value="ECO:0007669"/>
    <property type="project" value="TreeGrafter"/>
</dbReference>
<feature type="chain" id="PRO_5035920188" description="C-type lectin domain-containing protein" evidence="8">
    <location>
        <begin position="26"/>
        <end position="276"/>
    </location>
</feature>
<comment type="subcellular location">
    <subcellularLocation>
        <location evidence="1">Secreted</location>
    </subcellularLocation>
</comment>
<evidence type="ECO:0000256" key="7">
    <source>
        <dbReference type="SAM" id="MobiDB-lite"/>
    </source>
</evidence>
<dbReference type="InterPro" id="IPR051663">
    <property type="entry name" value="CLec_Tetranectin-domain"/>
</dbReference>
<name>A0A8T3DEN0_9TELE</name>
<dbReference type="SUPFAM" id="SSF56436">
    <property type="entry name" value="C-type lectin-like"/>
    <property type="match status" value="1"/>
</dbReference>
<evidence type="ECO:0000256" key="6">
    <source>
        <dbReference type="ARBA" id="ARBA00023119"/>
    </source>
</evidence>
<protein>
    <recommendedName>
        <fullName evidence="9">C-type lectin domain-containing protein</fullName>
    </recommendedName>
</protein>
<dbReference type="PANTHER" id="PTHR22799">
    <property type="entry name" value="TETRANECTIN-RELATED"/>
    <property type="match status" value="1"/>
</dbReference>
<comment type="caution">
    <text evidence="10">The sequence shown here is derived from an EMBL/GenBank/DDBJ whole genome shotgun (WGS) entry which is preliminary data.</text>
</comment>
<dbReference type="InterPro" id="IPR016186">
    <property type="entry name" value="C-type_lectin-like/link_sf"/>
</dbReference>
<evidence type="ECO:0000259" key="9">
    <source>
        <dbReference type="PROSITE" id="PS50041"/>
    </source>
</evidence>
<evidence type="ECO:0000256" key="8">
    <source>
        <dbReference type="SAM" id="SignalP"/>
    </source>
</evidence>
<evidence type="ECO:0000313" key="11">
    <source>
        <dbReference type="Proteomes" id="UP000829720"/>
    </source>
</evidence>
<dbReference type="Pfam" id="PF00059">
    <property type="entry name" value="Lectin_C"/>
    <property type="match status" value="1"/>
</dbReference>
<dbReference type="PANTHER" id="PTHR22799:SF1">
    <property type="entry name" value="C-TYPE LECTIN DOMAIN FAMILY 11 MEMBER A"/>
    <property type="match status" value="1"/>
</dbReference>
<keyword evidence="6" id="KW-0176">Collagen</keyword>
<reference evidence="10" key="1">
    <citation type="submission" date="2021-01" db="EMBL/GenBank/DDBJ databases">
        <authorList>
            <person name="Zahm M."/>
            <person name="Roques C."/>
            <person name="Cabau C."/>
            <person name="Klopp C."/>
            <person name="Donnadieu C."/>
            <person name="Jouanno E."/>
            <person name="Lampietro C."/>
            <person name="Louis A."/>
            <person name="Herpin A."/>
            <person name="Echchiki A."/>
            <person name="Berthelot C."/>
            <person name="Parey E."/>
            <person name="Roest-Crollius H."/>
            <person name="Braasch I."/>
            <person name="Postlethwait J."/>
            <person name="Bobe J."/>
            <person name="Montfort J."/>
            <person name="Bouchez O."/>
            <person name="Begum T."/>
            <person name="Mejri S."/>
            <person name="Adams A."/>
            <person name="Chen W.-J."/>
            <person name="Guiguen Y."/>
        </authorList>
    </citation>
    <scope>NUCLEOTIDE SEQUENCE</scope>
    <source>
        <tissue evidence="10">Blood</tissue>
    </source>
</reference>
<feature type="compositionally biased region" description="Basic and acidic residues" evidence="7">
    <location>
        <begin position="40"/>
        <end position="52"/>
    </location>
</feature>
<keyword evidence="3 8" id="KW-0732">Signal</keyword>
<feature type="region of interest" description="Disordered" evidence="7">
    <location>
        <begin position="35"/>
        <end position="92"/>
    </location>
</feature>
<dbReference type="InterPro" id="IPR001304">
    <property type="entry name" value="C-type_lectin-like"/>
</dbReference>
<dbReference type="GO" id="GO:0001503">
    <property type="term" value="P:ossification"/>
    <property type="evidence" value="ECO:0007669"/>
    <property type="project" value="TreeGrafter"/>
</dbReference>